<dbReference type="PROSITE" id="PS50096">
    <property type="entry name" value="IQ"/>
    <property type="match status" value="8"/>
</dbReference>
<dbReference type="InterPro" id="IPR000048">
    <property type="entry name" value="IQ_motif_EF-hand-BS"/>
</dbReference>
<comment type="caution">
    <text evidence="3">The sequence shown here is derived from an EMBL/GenBank/DDBJ whole genome shotgun (WGS) entry which is preliminary data.</text>
</comment>
<dbReference type="Pfam" id="PF00307">
    <property type="entry name" value="CH"/>
    <property type="match status" value="1"/>
</dbReference>
<dbReference type="PANTHER" id="PTHR14149">
    <property type="entry name" value="RAS GTPASE-ACTIVATING PROTEIN WITH IQ MOTIF"/>
    <property type="match status" value="1"/>
</dbReference>
<dbReference type="PANTHER" id="PTHR14149:SF14">
    <property type="entry name" value="CALPONIN-HOMOLOGY (CH) DOMAIN-CONTAINING PROTEIN"/>
    <property type="match status" value="1"/>
</dbReference>
<evidence type="ECO:0000259" key="2">
    <source>
        <dbReference type="PROSITE" id="PS50021"/>
    </source>
</evidence>
<dbReference type="GO" id="GO:0005096">
    <property type="term" value="F:GTPase activator activity"/>
    <property type="evidence" value="ECO:0007669"/>
    <property type="project" value="TreeGrafter"/>
</dbReference>
<feature type="compositionally biased region" description="Polar residues" evidence="1">
    <location>
        <begin position="322"/>
        <end position="333"/>
    </location>
</feature>
<feature type="domain" description="Calponin-homology (CH)" evidence="2">
    <location>
        <begin position="523"/>
        <end position="634"/>
    </location>
</feature>
<reference evidence="3" key="1">
    <citation type="submission" date="2021-01" db="EMBL/GenBank/DDBJ databases">
        <authorList>
            <person name="Kaushik A."/>
        </authorList>
    </citation>
    <scope>NUCLEOTIDE SEQUENCE</scope>
    <source>
        <strain evidence="3">AG5</strain>
    </source>
</reference>
<dbReference type="Pfam" id="PF00612">
    <property type="entry name" value="IQ"/>
    <property type="match status" value="3"/>
</dbReference>
<evidence type="ECO:0000313" key="4">
    <source>
        <dbReference type="Proteomes" id="UP000663827"/>
    </source>
</evidence>
<feature type="compositionally biased region" description="Basic and acidic residues" evidence="1">
    <location>
        <begin position="411"/>
        <end position="447"/>
    </location>
</feature>
<sequence>MAFILVMTRPTSSAVENMIRRNASNRSTTSDSSRIPAQPTEAQPPTSDDLQTPIQRPPSRTVEDILRRHDLLKDSPPESPTRTYARLAEAPSSNTAPQPASVVSRSRATPSFLKRRTLPDPIAVSSYLPEDGQPSSLPPAASPPVSSPPVPASPTKSYQPRNLEQSESATLGRTFRSPSTVSQANVARTLETATLGRRFGVNALPNNASPEPTPKHTPPANGRFELGQPTSSSPPPERTQTLGPRRGRSQSVDVLAQAEAARNNYTPEPNTPAWVHSRGSLRRTGARARPLSPTKAPVPESQSPVREIPSSPSKVGEIATPLSPTKSFQSIVTPASPVKAGFTPLSPTKAGFNPPALDRPVPGEAGERVEDNPIGGSSTLKRNKYGTALSAGRKLGRHLPRIASGDGGDDWEAKPPEELAREKREREREERRKQLEEKSEREREARERRRTLQGHNLQEEFPPPLPASAALPPPSAAPIGADDVAGIPGRLRFTRDTVPMPSSRLMGNWADSQRKNLQAYEYLCHVGEAQQWIEGCLGMELGFGVVEMDEGLRNGVVLAKLAKVLGEAGEGDVVRKIFEHPTLHYRHTDNINYFIVFVRNVGLPMSFEFDTIDLYEKKNIPKVIYCIHALSHLLSRRGRAQRIGNLLGQLEFSDDQLAETQKGLAAAGVNLPNFKSVGNKLAQEINEEPEVEVETEDERRDRLLLENEASIIALQAQARGYLIRRLQEARRSHLRLAERSLMKLQARGRGFLQRQKMSEARKQQADLDPWVRALQAACRSWLARQQLQVRVVRVRSASQFAVSVQAQVRGVLERRRYARLKTALRSSKVSFVGLQAYARAKIARRAHHEAVKSLHEPIVMHGVVGLQATCRGVLIRMRVARELYNFALTESLFVGLQAHVRGVLVRRRIGRQLKKLDDATDVVVNIQAAARAFLARRDLLSLIRGLRKAAPFVVGLQAQARANLARKRHQAMAKALGEVKVINAVGGFQNLARAALARRKHREQKKELGFCEPNVVGLQAAARGALVRNFFWAWRDYLHGSQPEAIYLQSLLRGALQRRKFRQKMQYFRDNLHKVVKIQSLFRAKEQREQYRQLTMGKNVNVGTIKNFVHLLDDSEADFEDEIRVEWMRKQVVEGIRENQSLETEVSELDTKIALVVQNVKTFEELIKARRLDNAST</sequence>
<proteinExistence type="predicted"/>
<name>A0A8H3HMX4_9AGAM</name>
<feature type="region of interest" description="Disordered" evidence="1">
    <location>
        <begin position="20"/>
        <end position="468"/>
    </location>
</feature>
<organism evidence="3 4">
    <name type="scientific">Rhizoctonia solani</name>
    <dbReference type="NCBI Taxonomy" id="456999"/>
    <lineage>
        <taxon>Eukaryota</taxon>
        <taxon>Fungi</taxon>
        <taxon>Dikarya</taxon>
        <taxon>Basidiomycota</taxon>
        <taxon>Agaricomycotina</taxon>
        <taxon>Agaricomycetes</taxon>
        <taxon>Cantharellales</taxon>
        <taxon>Ceratobasidiaceae</taxon>
        <taxon>Rhizoctonia</taxon>
    </lineage>
</organism>
<protein>
    <recommendedName>
        <fullName evidence="2">Calponin-homology (CH) domain-containing protein</fullName>
    </recommendedName>
</protein>
<feature type="compositionally biased region" description="Polar residues" evidence="1">
    <location>
        <begin position="91"/>
        <end position="109"/>
    </location>
</feature>
<dbReference type="EMBL" id="CAJNJQ010001047">
    <property type="protein sequence ID" value="CAE7116253.1"/>
    <property type="molecule type" value="Genomic_DNA"/>
</dbReference>
<feature type="compositionally biased region" description="Polar residues" evidence="1">
    <location>
        <begin position="155"/>
        <end position="186"/>
    </location>
</feature>
<feature type="compositionally biased region" description="Basic and acidic residues" evidence="1">
    <location>
        <begin position="61"/>
        <end position="76"/>
    </location>
</feature>
<dbReference type="PROSITE" id="PS50021">
    <property type="entry name" value="CH"/>
    <property type="match status" value="1"/>
</dbReference>
<dbReference type="SMART" id="SM00015">
    <property type="entry name" value="IQ"/>
    <property type="match status" value="11"/>
</dbReference>
<dbReference type="CDD" id="cd21206">
    <property type="entry name" value="CH_IQGAP"/>
    <property type="match status" value="1"/>
</dbReference>
<dbReference type="SUPFAM" id="SSF47576">
    <property type="entry name" value="Calponin-homology domain, CH-domain"/>
    <property type="match status" value="1"/>
</dbReference>
<evidence type="ECO:0000256" key="1">
    <source>
        <dbReference type="SAM" id="MobiDB-lite"/>
    </source>
</evidence>
<accession>A0A8H3HMX4</accession>
<dbReference type="SMART" id="SM00033">
    <property type="entry name" value="CH"/>
    <property type="match status" value="1"/>
</dbReference>
<dbReference type="InterPro" id="IPR001715">
    <property type="entry name" value="CH_dom"/>
</dbReference>
<dbReference type="AlphaFoldDB" id="A0A8H3HMX4"/>
<dbReference type="GO" id="GO:0005938">
    <property type="term" value="C:cell cortex"/>
    <property type="evidence" value="ECO:0007669"/>
    <property type="project" value="TreeGrafter"/>
</dbReference>
<dbReference type="Gene3D" id="1.10.418.10">
    <property type="entry name" value="Calponin-like domain"/>
    <property type="match status" value="1"/>
</dbReference>
<gene>
    <name evidence="3" type="ORF">RDB_LOCUS52559</name>
</gene>
<feature type="compositionally biased region" description="Polar residues" evidence="1">
    <location>
        <begin position="22"/>
        <end position="54"/>
    </location>
</feature>
<dbReference type="Proteomes" id="UP000663827">
    <property type="component" value="Unassembled WGS sequence"/>
</dbReference>
<feature type="compositionally biased region" description="Pro residues" evidence="1">
    <location>
        <begin position="136"/>
        <end position="152"/>
    </location>
</feature>
<evidence type="ECO:0000313" key="3">
    <source>
        <dbReference type="EMBL" id="CAE7116253.1"/>
    </source>
</evidence>
<dbReference type="InterPro" id="IPR036872">
    <property type="entry name" value="CH_dom_sf"/>
</dbReference>